<dbReference type="OrthoDB" id="5958581at2759"/>
<organism evidence="2 3">
    <name type="scientific">Lingula anatina</name>
    <name type="common">Brachiopod</name>
    <name type="synonym">Lingula unguis</name>
    <dbReference type="NCBI Taxonomy" id="7574"/>
    <lineage>
        <taxon>Eukaryota</taxon>
        <taxon>Metazoa</taxon>
        <taxon>Spiralia</taxon>
        <taxon>Lophotrochozoa</taxon>
        <taxon>Brachiopoda</taxon>
        <taxon>Linguliformea</taxon>
        <taxon>Lingulata</taxon>
        <taxon>Lingulida</taxon>
        <taxon>Linguloidea</taxon>
        <taxon>Lingulidae</taxon>
        <taxon>Lingula</taxon>
    </lineage>
</organism>
<protein>
    <submittedName>
        <fullName evidence="3">Uncharacterized protein LOC106159750</fullName>
    </submittedName>
</protein>
<name>A0A2R2MT72_LINAN</name>
<dbReference type="Proteomes" id="UP000085678">
    <property type="component" value="Unplaced"/>
</dbReference>
<feature type="compositionally biased region" description="Polar residues" evidence="1">
    <location>
        <begin position="149"/>
        <end position="159"/>
    </location>
</feature>
<evidence type="ECO:0000256" key="1">
    <source>
        <dbReference type="SAM" id="MobiDB-lite"/>
    </source>
</evidence>
<dbReference type="STRING" id="7574.A0A2R2MT72"/>
<dbReference type="RefSeq" id="XP_023933313.1">
    <property type="nucleotide sequence ID" value="XM_024077545.1"/>
</dbReference>
<dbReference type="KEGG" id="lak:106159750"/>
<accession>A0A2R2MT72</accession>
<evidence type="ECO:0000313" key="2">
    <source>
        <dbReference type="Proteomes" id="UP000085678"/>
    </source>
</evidence>
<dbReference type="GeneID" id="106159750"/>
<reference evidence="3" key="1">
    <citation type="submission" date="2025-08" db="UniProtKB">
        <authorList>
            <consortium name="RefSeq"/>
        </authorList>
    </citation>
    <scope>IDENTIFICATION</scope>
    <source>
        <tissue evidence="3">Gonads</tissue>
    </source>
</reference>
<dbReference type="InParanoid" id="A0A2R2MT72"/>
<proteinExistence type="predicted"/>
<feature type="region of interest" description="Disordered" evidence="1">
    <location>
        <begin position="142"/>
        <end position="162"/>
    </location>
</feature>
<feature type="compositionally biased region" description="Polar residues" evidence="1">
    <location>
        <begin position="192"/>
        <end position="205"/>
    </location>
</feature>
<sequence length="402" mass="45751">MATEVDVPVLPGNWMAHQIRGLQEDTRGMLDHIPKTPGSEASDYGPYMSLFEITYGPRTEILDRENQQKRFRVKKKQVRPSTRKHNFPHPSKMFMKWKVPTRLVDQYTAAAQGKASQPQCNDPTKEEVMEQLVQLQIDPAKHHEVPRTDNPTHNTQRSPSMHAMHNRTRKYGDALPEIAGVQPKAYSAASVAGSQRSVRSATLPSPLQGDNRGGAGIKTPAIERSKTEVKTPGIWKTQYSKSVIDKVIRQSSKFAEIDRTLHKALLPDAKQAAQKWLSSASEQDRRVALQFFQSVAGTKLMGTTCEEQMNRLDMLLKQLNRGQPIGAFLLPRYKGPGRLRENTKLQYIRLLSPKTRDARPMHTTWHHLPVYPDKNRVENKSSHFTEPHQHIPRHFAIHPDWG</sequence>
<feature type="region of interest" description="Disordered" evidence="1">
    <location>
        <begin position="192"/>
        <end position="225"/>
    </location>
</feature>
<dbReference type="AlphaFoldDB" id="A0A2R2MT72"/>
<keyword evidence="2" id="KW-1185">Reference proteome</keyword>
<evidence type="ECO:0000313" key="3">
    <source>
        <dbReference type="RefSeq" id="XP_023933313.1"/>
    </source>
</evidence>
<gene>
    <name evidence="3" type="primary">LOC106159750</name>
</gene>